<evidence type="ECO:0000313" key="6">
    <source>
        <dbReference type="EMBL" id="MBU8545720.1"/>
    </source>
</evidence>
<dbReference type="Proteomes" id="UP000689967">
    <property type="component" value="Unassembled WGS sequence"/>
</dbReference>
<dbReference type="GO" id="GO:0005524">
    <property type="term" value="F:ATP binding"/>
    <property type="evidence" value="ECO:0007669"/>
    <property type="project" value="UniProtKB-KW"/>
</dbReference>
<protein>
    <recommendedName>
        <fullName evidence="4">Spermidine/putrescine import ATP-binding protein PotA</fullName>
        <ecNumber evidence="4">7.6.2.11</ecNumber>
    </recommendedName>
</protein>
<dbReference type="PROSITE" id="PS00211">
    <property type="entry name" value="ABC_TRANSPORTER_1"/>
    <property type="match status" value="1"/>
</dbReference>
<dbReference type="InterPro" id="IPR017871">
    <property type="entry name" value="ABC_transporter-like_CS"/>
</dbReference>
<keyword evidence="1 4" id="KW-0813">Transport</keyword>
<dbReference type="PANTHER" id="PTHR42781:SF6">
    <property type="entry name" value="SPERMIDINE_PUTRESCINE IMPORT ATP-BINDING PROTEIN POTA"/>
    <property type="match status" value="1"/>
</dbReference>
<dbReference type="InterPro" id="IPR050093">
    <property type="entry name" value="ABC_SmlMolc_Importer"/>
</dbReference>
<dbReference type="SMART" id="SM00382">
    <property type="entry name" value="AAA"/>
    <property type="match status" value="1"/>
</dbReference>
<evidence type="ECO:0000256" key="1">
    <source>
        <dbReference type="ARBA" id="ARBA00022448"/>
    </source>
</evidence>
<dbReference type="Pfam" id="PF08402">
    <property type="entry name" value="TOBE_2"/>
    <property type="match status" value="1"/>
</dbReference>
<keyword evidence="2 4" id="KW-0547">Nucleotide-binding</keyword>
<dbReference type="EC" id="7.6.2.11" evidence="4"/>
<dbReference type="NCBIfam" id="TIGR01187">
    <property type="entry name" value="potA"/>
    <property type="match status" value="1"/>
</dbReference>
<evidence type="ECO:0000313" key="7">
    <source>
        <dbReference type="Proteomes" id="UP000689967"/>
    </source>
</evidence>
<gene>
    <name evidence="4" type="primary">potA</name>
    <name evidence="6" type="ORF">JJQ90_18500</name>
</gene>
<dbReference type="InterPro" id="IPR003593">
    <property type="entry name" value="AAA+_ATPase"/>
</dbReference>
<keyword evidence="4" id="KW-1003">Cell membrane</keyword>
<keyword evidence="3 4" id="KW-0067">ATP-binding</keyword>
<evidence type="ECO:0000256" key="4">
    <source>
        <dbReference type="RuleBase" id="RU364083"/>
    </source>
</evidence>
<accession>A0ABS6HAF8</accession>
<comment type="similarity">
    <text evidence="4">Belongs to the ABC transporter superfamily. Spermidine/putrescine importer (TC 3.A.1.11.1) family.</text>
</comment>
<dbReference type="Pfam" id="PF00005">
    <property type="entry name" value="ABC_tran"/>
    <property type="match status" value="1"/>
</dbReference>
<dbReference type="InterPro" id="IPR013611">
    <property type="entry name" value="Transp-assoc_OB_typ2"/>
</dbReference>
<evidence type="ECO:0000259" key="5">
    <source>
        <dbReference type="PROSITE" id="PS50893"/>
    </source>
</evidence>
<name>A0ABS6HAF8_9PROT</name>
<dbReference type="RefSeq" id="WP_216877719.1">
    <property type="nucleotide sequence ID" value="NZ_JAERQM010000005.1"/>
</dbReference>
<reference evidence="6 7" key="1">
    <citation type="submission" date="2021-01" db="EMBL/GenBank/DDBJ databases">
        <title>Roseomonas sp. nov, a bacterium isolated from an oil production mixture in Yumen Oilfield.</title>
        <authorList>
            <person name="Wu D."/>
        </authorList>
    </citation>
    <scope>NUCLEOTIDE SEQUENCE [LARGE SCALE GENOMIC DNA]</scope>
    <source>
        <strain evidence="6 7">ROY-5-3</strain>
    </source>
</reference>
<feature type="domain" description="ABC transporter" evidence="5">
    <location>
        <begin position="6"/>
        <end position="237"/>
    </location>
</feature>
<dbReference type="PROSITE" id="PS50893">
    <property type="entry name" value="ABC_TRANSPORTER_2"/>
    <property type="match status" value="1"/>
</dbReference>
<evidence type="ECO:0000256" key="2">
    <source>
        <dbReference type="ARBA" id="ARBA00022741"/>
    </source>
</evidence>
<sequence>MSEILVSFRDVTKSYDGRVPVVAALNLDVHRGEFLTLLGPSGSGKTTTLMMLAGFEDPSSGSIALEGTRIDTVPPHRRGIGVVFQNYALFPHMTVAQNLAFPLSIRRLPKAEIAARIARALEMVRLPAFGDRKPSQLSGGQQQRVALARALIFEPKLVLLDEPLGALDKQLREELQAEIRHIHARLGVTMVYVTHDQAEALTLSDRIAIFHEGRIQQIDTPEAVYERPANPFVAGFIGESNRLTVQVVDTTRLRLEDGSLLATLPHALPPGTAALVSIRPERVVIGAQGPGNAVVEEVVYLGDHCRLRLAHAGRADFIAKLPRQDAMAVPTPGTRITIGIPADAVTVFPAG</sequence>
<dbReference type="InterPro" id="IPR005893">
    <property type="entry name" value="PotA-like"/>
</dbReference>
<dbReference type="InterPro" id="IPR003439">
    <property type="entry name" value="ABC_transporter-like_ATP-bd"/>
</dbReference>
<comment type="function">
    <text evidence="4">Part of the ABC transporter complex PotABCD involved in spermidine/putrescine import. Responsible for energy coupling to the transport system.</text>
</comment>
<keyword evidence="4" id="KW-0472">Membrane</keyword>
<evidence type="ECO:0000256" key="3">
    <source>
        <dbReference type="ARBA" id="ARBA00022840"/>
    </source>
</evidence>
<organism evidence="6 7">
    <name type="scientific">Falsiroseomonas oleicola</name>
    <dbReference type="NCBI Taxonomy" id="2801474"/>
    <lineage>
        <taxon>Bacteria</taxon>
        <taxon>Pseudomonadati</taxon>
        <taxon>Pseudomonadota</taxon>
        <taxon>Alphaproteobacteria</taxon>
        <taxon>Acetobacterales</taxon>
        <taxon>Roseomonadaceae</taxon>
        <taxon>Falsiroseomonas</taxon>
    </lineage>
</organism>
<dbReference type="PANTHER" id="PTHR42781">
    <property type="entry name" value="SPERMIDINE/PUTRESCINE IMPORT ATP-BINDING PROTEIN POTA"/>
    <property type="match status" value="1"/>
</dbReference>
<comment type="catalytic activity">
    <reaction evidence="4">
        <text>ATP + H2O + polyamine-[polyamine-binding protein]Side 1 = ADP + phosphate + polyamineSide 2 + [polyamine-binding protein]Side 1.</text>
        <dbReference type="EC" id="7.6.2.11"/>
    </reaction>
</comment>
<comment type="subunit">
    <text evidence="4">The complex is composed of two ATP-binding proteins (PotA), two transmembrane proteins (PotB and PotC) and a solute-binding protein (PotD).</text>
</comment>
<dbReference type="EMBL" id="JAERQM010000005">
    <property type="protein sequence ID" value="MBU8545720.1"/>
    <property type="molecule type" value="Genomic_DNA"/>
</dbReference>
<comment type="caution">
    <text evidence="6">The sequence shown here is derived from an EMBL/GenBank/DDBJ whole genome shotgun (WGS) entry which is preliminary data.</text>
</comment>
<keyword evidence="4" id="KW-1278">Translocase</keyword>
<keyword evidence="7" id="KW-1185">Reference proteome</keyword>
<proteinExistence type="inferred from homology"/>